<organism evidence="3 4">
    <name type="scientific">Diatrype stigma</name>
    <dbReference type="NCBI Taxonomy" id="117547"/>
    <lineage>
        <taxon>Eukaryota</taxon>
        <taxon>Fungi</taxon>
        <taxon>Dikarya</taxon>
        <taxon>Ascomycota</taxon>
        <taxon>Pezizomycotina</taxon>
        <taxon>Sordariomycetes</taxon>
        <taxon>Xylariomycetidae</taxon>
        <taxon>Xylariales</taxon>
        <taxon>Diatrypaceae</taxon>
        <taxon>Diatrype</taxon>
    </lineage>
</organism>
<feature type="compositionally biased region" description="Pro residues" evidence="1">
    <location>
        <begin position="323"/>
        <end position="333"/>
    </location>
</feature>
<dbReference type="InterPro" id="IPR057558">
    <property type="entry name" value="Swc3_dom"/>
</dbReference>
<dbReference type="InterPro" id="IPR037651">
    <property type="entry name" value="Swc3"/>
</dbReference>
<evidence type="ECO:0000256" key="1">
    <source>
        <dbReference type="SAM" id="MobiDB-lite"/>
    </source>
</evidence>
<dbReference type="Proteomes" id="UP001320420">
    <property type="component" value="Unassembled WGS sequence"/>
</dbReference>
<proteinExistence type="predicted"/>
<feature type="region of interest" description="Disordered" evidence="1">
    <location>
        <begin position="165"/>
        <end position="398"/>
    </location>
</feature>
<keyword evidence="4" id="KW-1185">Reference proteome</keyword>
<feature type="region of interest" description="Disordered" evidence="1">
    <location>
        <begin position="733"/>
        <end position="779"/>
    </location>
</feature>
<feature type="compositionally biased region" description="Polar residues" evidence="1">
    <location>
        <begin position="255"/>
        <end position="272"/>
    </location>
</feature>
<feature type="compositionally biased region" description="Pro residues" evidence="1">
    <location>
        <begin position="50"/>
        <end position="61"/>
    </location>
</feature>
<feature type="compositionally biased region" description="Polar residues" evidence="1">
    <location>
        <begin position="353"/>
        <end position="362"/>
    </location>
</feature>
<comment type="caution">
    <text evidence="3">The sequence shown here is derived from an EMBL/GenBank/DDBJ whole genome shotgun (WGS) entry which is preliminary data.</text>
</comment>
<feature type="domain" description="SWR1-complex protein 3" evidence="2">
    <location>
        <begin position="72"/>
        <end position="166"/>
    </location>
</feature>
<dbReference type="GO" id="GO:0140849">
    <property type="term" value="F:ATP-dependent H2AZ histone chaperone activity"/>
    <property type="evidence" value="ECO:0007669"/>
    <property type="project" value="InterPro"/>
</dbReference>
<feature type="region of interest" description="Disordered" evidence="1">
    <location>
        <begin position="548"/>
        <end position="620"/>
    </location>
</feature>
<dbReference type="AlphaFoldDB" id="A0AAN9YKX4"/>
<dbReference type="GO" id="GO:0000812">
    <property type="term" value="C:Swr1 complex"/>
    <property type="evidence" value="ECO:0007669"/>
    <property type="project" value="InterPro"/>
</dbReference>
<feature type="compositionally biased region" description="Polar residues" evidence="1">
    <location>
        <begin position="561"/>
        <end position="587"/>
    </location>
</feature>
<evidence type="ECO:0000313" key="4">
    <source>
        <dbReference type="Proteomes" id="UP001320420"/>
    </source>
</evidence>
<feature type="compositionally biased region" description="Low complexity" evidence="1">
    <location>
        <begin position="24"/>
        <end position="46"/>
    </location>
</feature>
<feature type="compositionally biased region" description="Pro residues" evidence="1">
    <location>
        <begin position="382"/>
        <end position="395"/>
    </location>
</feature>
<feature type="compositionally biased region" description="Low complexity" evidence="1">
    <location>
        <begin position="371"/>
        <end position="381"/>
    </location>
</feature>
<evidence type="ECO:0000313" key="3">
    <source>
        <dbReference type="EMBL" id="KAK7746539.1"/>
    </source>
</evidence>
<feature type="compositionally biased region" description="Pro residues" evidence="1">
    <location>
        <begin position="186"/>
        <end position="197"/>
    </location>
</feature>
<protein>
    <recommendedName>
        <fullName evidence="2">SWR1-complex protein 3 domain-containing protein</fullName>
    </recommendedName>
</protein>
<feature type="compositionally biased region" description="Pro residues" evidence="1">
    <location>
        <begin position="274"/>
        <end position="283"/>
    </location>
</feature>
<sequence length="790" mass="84090">MERKRKLPPRAAARVEQSAKKRAVTPSEASPTPSSTSAPAPASVASQKTPAPPEPPVPEETPLPKSIQAGNPLPTVENAQPEDLSSKEYQSVQESGVLAESLSRSRQIWTHEGIFEKYWTKPTKRKGIVKEEPNNPPKDSMTKIGQVTITIEPHVLEATMYAVKDTKPPTTNSTFRPIMQYGPPNGVMPPPPKPKTPSTPVTPATQPASAAPTTAAGTTTGKGAPSPTPLQTPSQPQRQPQSQLQSPAQIQPLPTGSQSQAQVPAQAHQSQIQPPVPPPPGMPGQPRISQPDAYRPPSATGTPIKSLMSPPPRGLESVLAAPQPSPAPIPPVPHAHSHVHAHVHPQGVPPANIPQSGSTPSRPLQGPTPPAAVGGPALPSGAKPPPVPAAKPAPAAPGADPIIVTLAERASEDPHLRDLMKRVAVGDAAPQELAHFQKIIDQITVEYKKKGGQQGPSADRLLVGGKKVKYFADEVSSILDIVLSSNPKQKSTDLKAPSNSDPLVILLVKKALDDTPTRELVRRIAQNKTKFHDATELKDILDKLKERVTEESPKSQPAGAGQSQPTASSNSADHASVANGSGTTSRKSSVASPAQQSSVATPQPQQALRSKGPPPSLKPDVTAVVLEFPGGSGDRYLFPKYSILEQTSPSQIIASFLIVRKGSKSEYGGDPALDYYQPVTIRIHSHSGKHLEYLTKVVAPEDEVKRYMDDVMDSMTRAEYVILAMRLPRDDEEIEDGRSETPKAGLPIHSSQPGVLWNTKPTSAPMPPQKPISKAMGEDEQYQNFIATIS</sequence>
<dbReference type="PANTHER" id="PTHR28108:SF1">
    <property type="entry name" value="SWR1-COMPLEX PROTEIN 3"/>
    <property type="match status" value="1"/>
</dbReference>
<name>A0AAN9YKX4_9PEZI</name>
<dbReference type="PANTHER" id="PTHR28108">
    <property type="entry name" value="SWR1-COMPLEX PROTEIN 3"/>
    <property type="match status" value="1"/>
</dbReference>
<feature type="compositionally biased region" description="Low complexity" evidence="1">
    <location>
        <begin position="198"/>
        <end position="254"/>
    </location>
</feature>
<evidence type="ECO:0000259" key="2">
    <source>
        <dbReference type="Pfam" id="PF24707"/>
    </source>
</evidence>
<gene>
    <name evidence="3" type="ORF">SLS62_009402</name>
</gene>
<dbReference type="EMBL" id="JAKJXP020000098">
    <property type="protein sequence ID" value="KAK7746539.1"/>
    <property type="molecule type" value="Genomic_DNA"/>
</dbReference>
<feature type="compositionally biased region" description="Low complexity" evidence="1">
    <location>
        <begin position="588"/>
        <end position="607"/>
    </location>
</feature>
<dbReference type="Pfam" id="PF24707">
    <property type="entry name" value="Swc3"/>
    <property type="match status" value="1"/>
</dbReference>
<accession>A0AAN9YKX4</accession>
<reference evidence="3 4" key="1">
    <citation type="submission" date="2024-02" db="EMBL/GenBank/DDBJ databases">
        <title>De novo assembly and annotation of 12 fungi associated with fruit tree decline syndrome in Ontario, Canada.</title>
        <authorList>
            <person name="Sulman M."/>
            <person name="Ellouze W."/>
            <person name="Ilyukhin E."/>
        </authorList>
    </citation>
    <scope>NUCLEOTIDE SEQUENCE [LARGE SCALE GENOMIC DNA]</scope>
    <source>
        <strain evidence="3 4">M11/M66-122</strain>
    </source>
</reference>
<feature type="region of interest" description="Disordered" evidence="1">
    <location>
        <begin position="1"/>
        <end position="103"/>
    </location>
</feature>